<dbReference type="CDD" id="cd08249">
    <property type="entry name" value="enoyl_reductase_like"/>
    <property type="match status" value="1"/>
</dbReference>
<feature type="region of interest" description="Disordered" evidence="1">
    <location>
        <begin position="1"/>
        <end position="31"/>
    </location>
</feature>
<organism evidence="3 4">
    <name type="scientific">Geranomyces variabilis</name>
    <dbReference type="NCBI Taxonomy" id="109894"/>
    <lineage>
        <taxon>Eukaryota</taxon>
        <taxon>Fungi</taxon>
        <taxon>Fungi incertae sedis</taxon>
        <taxon>Chytridiomycota</taxon>
        <taxon>Chytridiomycota incertae sedis</taxon>
        <taxon>Chytridiomycetes</taxon>
        <taxon>Spizellomycetales</taxon>
        <taxon>Powellomycetaceae</taxon>
        <taxon>Geranomyces</taxon>
    </lineage>
</organism>
<dbReference type="Pfam" id="PF00107">
    <property type="entry name" value="ADH_zinc_N"/>
    <property type="match status" value="1"/>
</dbReference>
<dbReference type="AlphaFoldDB" id="A0AAD5TMJ2"/>
<proteinExistence type="predicted"/>
<evidence type="ECO:0000256" key="1">
    <source>
        <dbReference type="SAM" id="MobiDB-lite"/>
    </source>
</evidence>
<dbReference type="InterPro" id="IPR020843">
    <property type="entry name" value="ER"/>
</dbReference>
<evidence type="ECO:0000313" key="3">
    <source>
        <dbReference type="EMBL" id="KAJ3180672.1"/>
    </source>
</evidence>
<protein>
    <recommendedName>
        <fullName evidence="2">Enoyl reductase (ER) domain-containing protein</fullName>
    </recommendedName>
</protein>
<dbReference type="Gene3D" id="3.90.180.10">
    <property type="entry name" value="Medium-chain alcohol dehydrogenases, catalytic domain"/>
    <property type="match status" value="1"/>
</dbReference>
<dbReference type="PANTHER" id="PTHR45348:SF2">
    <property type="entry name" value="ZINC-TYPE ALCOHOL DEHYDROGENASE-LIKE PROTEIN C2E1P3.01"/>
    <property type="match status" value="1"/>
</dbReference>
<keyword evidence="4" id="KW-1185">Reference proteome</keyword>
<feature type="compositionally biased region" description="Pro residues" evidence="1">
    <location>
        <begin position="1"/>
        <end position="11"/>
    </location>
</feature>
<dbReference type="EMBL" id="JADGJQ010000015">
    <property type="protein sequence ID" value="KAJ3180672.1"/>
    <property type="molecule type" value="Genomic_DNA"/>
</dbReference>
<feature type="domain" description="Enoyl reductase (ER)" evidence="2">
    <location>
        <begin position="45"/>
        <end position="378"/>
    </location>
</feature>
<evidence type="ECO:0000259" key="2">
    <source>
        <dbReference type="SMART" id="SM00829"/>
    </source>
</evidence>
<dbReference type="InterPro" id="IPR011032">
    <property type="entry name" value="GroES-like_sf"/>
</dbReference>
<dbReference type="InterPro" id="IPR013149">
    <property type="entry name" value="ADH-like_C"/>
</dbReference>
<dbReference type="Proteomes" id="UP001212152">
    <property type="component" value="Unassembled WGS sequence"/>
</dbReference>
<dbReference type="PANTHER" id="PTHR45348">
    <property type="entry name" value="HYPOTHETICAL OXIDOREDUCTASE (EUROFUNG)"/>
    <property type="match status" value="1"/>
</dbReference>
<reference evidence="3" key="1">
    <citation type="submission" date="2020-05" db="EMBL/GenBank/DDBJ databases">
        <title>Phylogenomic resolution of chytrid fungi.</title>
        <authorList>
            <person name="Stajich J.E."/>
            <person name="Amses K."/>
            <person name="Simmons R."/>
            <person name="Seto K."/>
            <person name="Myers J."/>
            <person name="Bonds A."/>
            <person name="Quandt C.A."/>
            <person name="Barry K."/>
            <person name="Liu P."/>
            <person name="Grigoriev I."/>
            <person name="Longcore J.E."/>
            <person name="James T.Y."/>
        </authorList>
    </citation>
    <scope>NUCLEOTIDE SEQUENCE</scope>
    <source>
        <strain evidence="3">JEL0379</strain>
    </source>
</reference>
<dbReference type="SUPFAM" id="SSF50129">
    <property type="entry name" value="GroES-like"/>
    <property type="match status" value="1"/>
</dbReference>
<dbReference type="Pfam" id="PF08240">
    <property type="entry name" value="ADH_N"/>
    <property type="match status" value="1"/>
</dbReference>
<dbReference type="SUPFAM" id="SSF51735">
    <property type="entry name" value="NAD(P)-binding Rossmann-fold domains"/>
    <property type="match status" value="1"/>
</dbReference>
<dbReference type="InterPro" id="IPR013154">
    <property type="entry name" value="ADH-like_N"/>
</dbReference>
<dbReference type="InterPro" id="IPR036291">
    <property type="entry name" value="NAD(P)-bd_dom_sf"/>
</dbReference>
<name>A0AAD5TMJ2_9FUNG</name>
<accession>A0AAD5TMJ2</accession>
<sequence length="392" mass="42375">MLAPFPIPAPSIAPQTSQQPPRAHNTKMPAPTVTAQRAVEIKEKGVAVVSDTAPIPAVRDGYVLVKVTIIALNPTDWKHVDFEGLPGSRLGCDYAGVVIATGDNLARKFKEGDRIAGFVHGANHNNKEDGAFAEYIVASAAVALHVPDDMSDEDAATLGVGVTTCGQGLFQSLKLPLPDTNEARDESRKETLLIYGGSTATGTLAIQFAKLAGWTVITTCSRKNFDLVRSRGADAVFDYKDADVGAQIRKHTNDKLAYVFDCISLESSAKVCAEAIGSAGGHYSALLGVEVDRPDVESRFTMAYTAFGELFINLFGRDWPAKPEDVEFQIGFWSLVEWLLKEKKLMVHPVDVRPGGLEGAIDGMDRMRKGELSGKKLVYRVAEKSRKIALTL</sequence>
<evidence type="ECO:0000313" key="4">
    <source>
        <dbReference type="Proteomes" id="UP001212152"/>
    </source>
</evidence>
<dbReference type="SMART" id="SM00829">
    <property type="entry name" value="PKS_ER"/>
    <property type="match status" value="1"/>
</dbReference>
<comment type="caution">
    <text evidence="3">The sequence shown here is derived from an EMBL/GenBank/DDBJ whole genome shotgun (WGS) entry which is preliminary data.</text>
</comment>
<dbReference type="InterPro" id="IPR047122">
    <property type="entry name" value="Trans-enoyl_RdTase-like"/>
</dbReference>
<dbReference type="Gene3D" id="3.40.50.720">
    <property type="entry name" value="NAD(P)-binding Rossmann-like Domain"/>
    <property type="match status" value="1"/>
</dbReference>
<dbReference type="GO" id="GO:0016651">
    <property type="term" value="F:oxidoreductase activity, acting on NAD(P)H"/>
    <property type="evidence" value="ECO:0007669"/>
    <property type="project" value="InterPro"/>
</dbReference>
<gene>
    <name evidence="3" type="ORF">HDU87_001785</name>
</gene>